<proteinExistence type="predicted"/>
<dbReference type="AlphaFoldDB" id="A0A6G0ZPW3"/>
<name>A0A6G0ZPW3_APHCR</name>
<protein>
    <submittedName>
        <fullName evidence="1">RNase H domain-containing protein</fullName>
    </submittedName>
</protein>
<evidence type="ECO:0000313" key="1">
    <source>
        <dbReference type="EMBL" id="KAF0773610.1"/>
    </source>
</evidence>
<dbReference type="Proteomes" id="UP000478052">
    <property type="component" value="Unassembled WGS sequence"/>
</dbReference>
<comment type="caution">
    <text evidence="1">The sequence shown here is derived from an EMBL/GenBank/DDBJ whole genome shotgun (WGS) entry which is preliminary data.</text>
</comment>
<sequence length="162" mass="18429">MNQFTTTYKCSSILPWPPPSGCSRRQETILNRLRINHTLLTHRHLMIKEDPPTILPAVSNSPSSTSSQNADINKLTLRSEIKCVAYKSNNVPCLHKKLKIPIESHCDILTMCTDNFQISFTLKLEYHRLHLLAKNSSSLHFSRDKKNKHLLKSADLRGAKGL</sequence>
<dbReference type="OrthoDB" id="6600153at2759"/>
<evidence type="ECO:0000313" key="2">
    <source>
        <dbReference type="Proteomes" id="UP000478052"/>
    </source>
</evidence>
<organism evidence="1 2">
    <name type="scientific">Aphis craccivora</name>
    <name type="common">Cowpea aphid</name>
    <dbReference type="NCBI Taxonomy" id="307492"/>
    <lineage>
        <taxon>Eukaryota</taxon>
        <taxon>Metazoa</taxon>
        <taxon>Ecdysozoa</taxon>
        <taxon>Arthropoda</taxon>
        <taxon>Hexapoda</taxon>
        <taxon>Insecta</taxon>
        <taxon>Pterygota</taxon>
        <taxon>Neoptera</taxon>
        <taxon>Paraneoptera</taxon>
        <taxon>Hemiptera</taxon>
        <taxon>Sternorrhyncha</taxon>
        <taxon>Aphidomorpha</taxon>
        <taxon>Aphidoidea</taxon>
        <taxon>Aphididae</taxon>
        <taxon>Aphidini</taxon>
        <taxon>Aphis</taxon>
        <taxon>Aphis</taxon>
    </lineage>
</organism>
<dbReference type="EMBL" id="VUJU01000046">
    <property type="protein sequence ID" value="KAF0773610.1"/>
    <property type="molecule type" value="Genomic_DNA"/>
</dbReference>
<reference evidence="1 2" key="1">
    <citation type="submission" date="2019-08" db="EMBL/GenBank/DDBJ databases">
        <title>Whole genome of Aphis craccivora.</title>
        <authorList>
            <person name="Voronova N.V."/>
            <person name="Shulinski R.S."/>
            <person name="Bandarenka Y.V."/>
            <person name="Zhorov D.G."/>
            <person name="Warner D."/>
        </authorList>
    </citation>
    <scope>NUCLEOTIDE SEQUENCE [LARGE SCALE GENOMIC DNA]</scope>
    <source>
        <strain evidence="1">180601</strain>
        <tissue evidence="1">Whole Body</tissue>
    </source>
</reference>
<gene>
    <name evidence="1" type="ORF">FWK35_00001356</name>
</gene>
<accession>A0A6G0ZPW3</accession>
<keyword evidence="2" id="KW-1185">Reference proteome</keyword>